<comment type="similarity">
    <text evidence="1">Belongs to the GSP E family.</text>
</comment>
<dbReference type="EMBL" id="CP036434">
    <property type="protein sequence ID" value="QDV07653.1"/>
    <property type="molecule type" value="Genomic_DNA"/>
</dbReference>
<name>A0A518EU86_9BACT</name>
<dbReference type="Gene3D" id="3.30.450.90">
    <property type="match status" value="1"/>
</dbReference>
<keyword evidence="3" id="KW-0067">ATP-binding</keyword>
<dbReference type="Proteomes" id="UP000320390">
    <property type="component" value="Chromosome"/>
</dbReference>
<dbReference type="FunFam" id="3.40.50.300:FF:000398">
    <property type="entry name" value="Type IV pilus assembly ATPase PilB"/>
    <property type="match status" value="1"/>
</dbReference>
<dbReference type="InterPro" id="IPR007831">
    <property type="entry name" value="T2SS_GspE_N"/>
</dbReference>
<accession>A0A518EU86</accession>
<dbReference type="InterPro" id="IPR027417">
    <property type="entry name" value="P-loop_NTPase"/>
</dbReference>
<dbReference type="GO" id="GO:0016887">
    <property type="term" value="F:ATP hydrolysis activity"/>
    <property type="evidence" value="ECO:0007669"/>
    <property type="project" value="TreeGrafter"/>
</dbReference>
<reference evidence="5 6" key="1">
    <citation type="submission" date="2019-02" db="EMBL/GenBank/DDBJ databases">
        <title>Deep-cultivation of Planctomycetes and their phenomic and genomic characterization uncovers novel biology.</title>
        <authorList>
            <person name="Wiegand S."/>
            <person name="Jogler M."/>
            <person name="Boedeker C."/>
            <person name="Pinto D."/>
            <person name="Vollmers J."/>
            <person name="Rivas-Marin E."/>
            <person name="Kohn T."/>
            <person name="Peeters S.H."/>
            <person name="Heuer A."/>
            <person name="Rast P."/>
            <person name="Oberbeckmann S."/>
            <person name="Bunk B."/>
            <person name="Jeske O."/>
            <person name="Meyerdierks A."/>
            <person name="Storesund J.E."/>
            <person name="Kallscheuer N."/>
            <person name="Luecker S."/>
            <person name="Lage O.M."/>
            <person name="Pohl T."/>
            <person name="Merkel B.J."/>
            <person name="Hornburger P."/>
            <person name="Mueller R.-W."/>
            <person name="Bruemmer F."/>
            <person name="Labrenz M."/>
            <person name="Spormann A.M."/>
            <person name="Op den Camp H."/>
            <person name="Overmann J."/>
            <person name="Amann R."/>
            <person name="Jetten M.S.M."/>
            <person name="Mascher T."/>
            <person name="Medema M.H."/>
            <person name="Devos D.P."/>
            <person name="Kaster A.-K."/>
            <person name="Ovreas L."/>
            <person name="Rohde M."/>
            <person name="Galperin M.Y."/>
            <person name="Jogler C."/>
        </authorList>
    </citation>
    <scope>NUCLEOTIDE SEQUENCE [LARGE SCALE GENOMIC DNA]</scope>
    <source>
        <strain evidence="5 6">Poly30</strain>
    </source>
</reference>
<keyword evidence="2" id="KW-0547">Nucleotide-binding</keyword>
<dbReference type="Gene3D" id="3.30.300.160">
    <property type="entry name" value="Type II secretion system, protein E, N-terminal domain"/>
    <property type="match status" value="1"/>
</dbReference>
<organism evidence="5 6">
    <name type="scientific">Saltatorellus ferox</name>
    <dbReference type="NCBI Taxonomy" id="2528018"/>
    <lineage>
        <taxon>Bacteria</taxon>
        <taxon>Pseudomonadati</taxon>
        <taxon>Planctomycetota</taxon>
        <taxon>Planctomycetia</taxon>
        <taxon>Planctomycetia incertae sedis</taxon>
        <taxon>Saltatorellus</taxon>
    </lineage>
</organism>
<dbReference type="FunFam" id="3.30.450.90:FF:000001">
    <property type="entry name" value="Type II secretion system ATPase GspE"/>
    <property type="match status" value="1"/>
</dbReference>
<dbReference type="Gene3D" id="3.40.50.300">
    <property type="entry name" value="P-loop containing nucleotide triphosphate hydrolases"/>
    <property type="match status" value="1"/>
</dbReference>
<dbReference type="SUPFAM" id="SSF52540">
    <property type="entry name" value="P-loop containing nucleoside triphosphate hydrolases"/>
    <property type="match status" value="1"/>
</dbReference>
<dbReference type="SMART" id="SM00382">
    <property type="entry name" value="AAA"/>
    <property type="match status" value="1"/>
</dbReference>
<dbReference type="Pfam" id="PF05157">
    <property type="entry name" value="MshEN"/>
    <property type="match status" value="1"/>
</dbReference>
<evidence type="ECO:0000313" key="6">
    <source>
        <dbReference type="Proteomes" id="UP000320390"/>
    </source>
</evidence>
<sequence length="564" mass="60597">MSQDLGDILLSSGALDEAQLREAKAQQRGGGVSLEAAVLGLGFADEPTVYRALAKANGLPFVDLSKGKVNDAVLDLVPAEFAQEQGVLPVMQKGDKLIVAIDDPLKRIVVDQLQFLLGDMEIACALSAPASLKRAIAAAYGAGAEEAVAASMGAVIGGDGEDDDAPIVRLVSSIFKQALDARASDIHVEPGHGRMRIRFRIDGMLRDVAEHPPHLGAPLMSRLKIMARMDIAEKRKPQDGRIGLKIEGRDVDVRASILPSNHGETMVMRLLDRGQNLLGLAQLGFSSDDQRWFRKMIDRPNGIVLVTGPTGSGKTTTLYAALQELNRPDVKIITAEDPVEYHIPGINQVQVENRIHLTFARILKAMLRCAPNVILVGEIRDLETAEIAIQAALTGHLVFSTLHTNDAPSALTRLIDLGVKPFLVAASVQGIIGQRLVRRLCSSCAQEYEPSELELRAMGLTQAASGNPNLRFKRPKGCRICEGSGYKGRVALYELFTMDATIRERTFRGATLDDVRDTAEASGALRGLLSDGAAKVTEGLTSVMEVLRVAGSNLTTAEEEALSA</sequence>
<protein>
    <submittedName>
        <fullName evidence="5">Type II/IV secretion system protein</fullName>
    </submittedName>
</protein>
<proteinExistence type="inferred from homology"/>
<gene>
    <name evidence="5" type="ORF">Poly30_31810</name>
</gene>
<evidence type="ECO:0000256" key="1">
    <source>
        <dbReference type="ARBA" id="ARBA00006611"/>
    </source>
</evidence>
<dbReference type="PANTHER" id="PTHR30258:SF1">
    <property type="entry name" value="PROTEIN TRANSPORT PROTEIN HOFB HOMOLOG"/>
    <property type="match status" value="1"/>
</dbReference>
<dbReference type="CDD" id="cd01129">
    <property type="entry name" value="PulE-GspE-like"/>
    <property type="match status" value="1"/>
</dbReference>
<dbReference type="PANTHER" id="PTHR30258">
    <property type="entry name" value="TYPE II SECRETION SYSTEM PROTEIN GSPE-RELATED"/>
    <property type="match status" value="1"/>
</dbReference>
<dbReference type="InterPro" id="IPR003593">
    <property type="entry name" value="AAA+_ATPase"/>
</dbReference>
<evidence type="ECO:0000256" key="2">
    <source>
        <dbReference type="ARBA" id="ARBA00022741"/>
    </source>
</evidence>
<evidence type="ECO:0000256" key="3">
    <source>
        <dbReference type="ARBA" id="ARBA00022840"/>
    </source>
</evidence>
<dbReference type="InterPro" id="IPR037257">
    <property type="entry name" value="T2SS_E_N_sf"/>
</dbReference>
<dbReference type="RefSeq" id="WP_145198910.1">
    <property type="nucleotide sequence ID" value="NZ_CP036434.1"/>
</dbReference>
<evidence type="ECO:0000313" key="5">
    <source>
        <dbReference type="EMBL" id="QDV07653.1"/>
    </source>
</evidence>
<dbReference type="Pfam" id="PF00437">
    <property type="entry name" value="T2SSE"/>
    <property type="match status" value="1"/>
</dbReference>
<dbReference type="InterPro" id="IPR001482">
    <property type="entry name" value="T2SS/T4SS_dom"/>
</dbReference>
<feature type="domain" description="AAA+ ATPase" evidence="4">
    <location>
        <begin position="300"/>
        <end position="452"/>
    </location>
</feature>
<dbReference type="AlphaFoldDB" id="A0A518EU86"/>
<dbReference type="GO" id="GO:0005886">
    <property type="term" value="C:plasma membrane"/>
    <property type="evidence" value="ECO:0007669"/>
    <property type="project" value="TreeGrafter"/>
</dbReference>
<keyword evidence="6" id="KW-1185">Reference proteome</keyword>
<dbReference type="SUPFAM" id="SSF160246">
    <property type="entry name" value="EspE N-terminal domain-like"/>
    <property type="match status" value="1"/>
</dbReference>
<evidence type="ECO:0000259" key="4">
    <source>
        <dbReference type="SMART" id="SM00382"/>
    </source>
</evidence>
<dbReference type="GO" id="GO:0005524">
    <property type="term" value="F:ATP binding"/>
    <property type="evidence" value="ECO:0007669"/>
    <property type="project" value="UniProtKB-KW"/>
</dbReference>
<dbReference type="OrthoDB" id="244550at2"/>